<evidence type="ECO:0000313" key="1">
    <source>
        <dbReference type="EMBL" id="KFG28678.1"/>
    </source>
</evidence>
<evidence type="ECO:0000313" key="2">
    <source>
        <dbReference type="Proteomes" id="UP000028828"/>
    </source>
</evidence>
<gene>
    <name evidence="1" type="ORF">TGP89_311640</name>
</gene>
<sequence>MFQSSFSPTTALSAICLRRGAAIQKPLSPPTQQDSSRISKRCYMQTFVCCESSVILSGLSPLIRFHRFASRTVSVGSPLNSVVTSNPLHITTPLSEPARLFAIFSLPCKSFSLPVVTVLCILFRFPSVSCCPSVPSLRSHSRLVADPALSFPSDFQHRKPFQSLCHASRFLSVLRHRLLPILQICS</sequence>
<comment type="caution">
    <text evidence="1">The sequence shown here is derived from an EMBL/GenBank/DDBJ whole genome shotgun (WGS) entry which is preliminary data.</text>
</comment>
<organism evidence="1 2">
    <name type="scientific">Toxoplasma gondii p89</name>
    <dbReference type="NCBI Taxonomy" id="943119"/>
    <lineage>
        <taxon>Eukaryota</taxon>
        <taxon>Sar</taxon>
        <taxon>Alveolata</taxon>
        <taxon>Apicomplexa</taxon>
        <taxon>Conoidasida</taxon>
        <taxon>Coccidia</taxon>
        <taxon>Eucoccidiorida</taxon>
        <taxon>Eimeriorina</taxon>
        <taxon>Sarcocystidae</taxon>
        <taxon>Toxoplasma</taxon>
    </lineage>
</organism>
<dbReference type="EMBL" id="AEYI02002321">
    <property type="protein sequence ID" value="KFG28678.1"/>
    <property type="molecule type" value="Genomic_DNA"/>
</dbReference>
<proteinExistence type="predicted"/>
<name>A0A086J960_TOXGO</name>
<reference evidence="1 2" key="1">
    <citation type="submission" date="2014-03" db="EMBL/GenBank/DDBJ databases">
        <authorList>
            <person name="Sibley D."/>
            <person name="Venepally P."/>
            <person name="Karamycheva S."/>
            <person name="Hadjithomas M."/>
            <person name="Khan A."/>
            <person name="Brunk B."/>
            <person name="Roos D."/>
            <person name="Caler E."/>
            <person name="Lorenzi H."/>
        </authorList>
    </citation>
    <scope>NUCLEOTIDE SEQUENCE [LARGE SCALE GENOMIC DNA]</scope>
    <source>
        <strain evidence="2">p89</strain>
    </source>
</reference>
<accession>A0A086J960</accession>
<protein>
    <submittedName>
        <fullName evidence="1">Uncharacterized protein</fullName>
    </submittedName>
</protein>
<dbReference type="VEuPathDB" id="ToxoDB:TGP89_311640"/>
<dbReference type="AlphaFoldDB" id="A0A086J960"/>
<dbReference type="Proteomes" id="UP000028828">
    <property type="component" value="Unassembled WGS sequence"/>
</dbReference>